<name>A0ABQ9HA12_9NEOP</name>
<keyword evidence="2" id="KW-1185">Reference proteome</keyword>
<organism evidence="1 2">
    <name type="scientific">Dryococelus australis</name>
    <dbReference type="NCBI Taxonomy" id="614101"/>
    <lineage>
        <taxon>Eukaryota</taxon>
        <taxon>Metazoa</taxon>
        <taxon>Ecdysozoa</taxon>
        <taxon>Arthropoda</taxon>
        <taxon>Hexapoda</taxon>
        <taxon>Insecta</taxon>
        <taxon>Pterygota</taxon>
        <taxon>Neoptera</taxon>
        <taxon>Polyneoptera</taxon>
        <taxon>Phasmatodea</taxon>
        <taxon>Verophasmatodea</taxon>
        <taxon>Anareolatae</taxon>
        <taxon>Phasmatidae</taxon>
        <taxon>Eurycanthinae</taxon>
        <taxon>Dryococelus</taxon>
    </lineage>
</organism>
<protein>
    <submittedName>
        <fullName evidence="1">Uncharacterized protein</fullName>
    </submittedName>
</protein>
<gene>
    <name evidence="1" type="ORF">PR048_017519</name>
</gene>
<dbReference type="EMBL" id="JARBHB010000006">
    <property type="protein sequence ID" value="KAJ8881046.1"/>
    <property type="molecule type" value="Genomic_DNA"/>
</dbReference>
<reference evidence="1 2" key="1">
    <citation type="submission" date="2023-02" db="EMBL/GenBank/DDBJ databases">
        <title>LHISI_Scaffold_Assembly.</title>
        <authorList>
            <person name="Stuart O.P."/>
            <person name="Cleave R."/>
            <person name="Magrath M.J.L."/>
            <person name="Mikheyev A.S."/>
        </authorList>
    </citation>
    <scope>NUCLEOTIDE SEQUENCE [LARGE SCALE GENOMIC DNA]</scope>
    <source>
        <strain evidence="1">Daus_M_001</strain>
        <tissue evidence="1">Leg muscle</tissue>
    </source>
</reference>
<accession>A0ABQ9HA12</accession>
<evidence type="ECO:0000313" key="1">
    <source>
        <dbReference type="EMBL" id="KAJ8881046.1"/>
    </source>
</evidence>
<evidence type="ECO:0000313" key="2">
    <source>
        <dbReference type="Proteomes" id="UP001159363"/>
    </source>
</evidence>
<dbReference type="Proteomes" id="UP001159363">
    <property type="component" value="Chromosome 5"/>
</dbReference>
<comment type="caution">
    <text evidence="1">The sequence shown here is derived from an EMBL/GenBank/DDBJ whole genome shotgun (WGS) entry which is preliminary data.</text>
</comment>
<sequence length="137" mass="15022">MPLVGEFSWGSPVSSALSFRRCSILASLHLHRLSRPCYSTTGGGEVVIVVIPNFGSFSNPTKANRVQSPAASTDFRKWESCRLMPLVGGFSRGFPVSPTPSFRRRSIFTSITLIGFQDFAVKSHPNLFTLSDPTLLE</sequence>
<proteinExistence type="predicted"/>